<dbReference type="PANTHER" id="PTHR44858">
    <property type="entry name" value="TETRATRICOPEPTIDE REPEAT PROTEIN 6"/>
    <property type="match status" value="1"/>
</dbReference>
<keyword evidence="4" id="KW-0812">Transmembrane</keyword>
<protein>
    <recommendedName>
        <fullName evidence="7">Tetratricopeptide repeat protein</fullName>
    </recommendedName>
</protein>
<feature type="transmembrane region" description="Helical" evidence="4">
    <location>
        <begin position="231"/>
        <end position="259"/>
    </location>
</feature>
<evidence type="ECO:0000256" key="1">
    <source>
        <dbReference type="ARBA" id="ARBA00022737"/>
    </source>
</evidence>
<evidence type="ECO:0000256" key="2">
    <source>
        <dbReference type="ARBA" id="ARBA00022803"/>
    </source>
</evidence>
<keyword evidence="4" id="KW-0472">Membrane</keyword>
<dbReference type="PANTHER" id="PTHR44858:SF1">
    <property type="entry name" value="UDP-N-ACETYLGLUCOSAMINE--PEPTIDE N-ACETYLGLUCOSAMINYLTRANSFERASE SPINDLY-RELATED"/>
    <property type="match status" value="1"/>
</dbReference>
<proteinExistence type="predicted"/>
<feature type="repeat" description="TPR" evidence="3">
    <location>
        <begin position="366"/>
        <end position="399"/>
    </location>
</feature>
<dbReference type="Pfam" id="PF00515">
    <property type="entry name" value="TPR_1"/>
    <property type="match status" value="1"/>
</dbReference>
<keyword evidence="1" id="KW-0677">Repeat</keyword>
<reference evidence="5 6" key="1">
    <citation type="journal article" date="2016" name="Nat. Commun.">
        <title>Thousands of microbial genomes shed light on interconnected biogeochemical processes in an aquifer system.</title>
        <authorList>
            <person name="Anantharaman K."/>
            <person name="Brown C.T."/>
            <person name="Hug L.A."/>
            <person name="Sharon I."/>
            <person name="Castelle C.J."/>
            <person name="Probst A.J."/>
            <person name="Thomas B.C."/>
            <person name="Singh A."/>
            <person name="Wilkins M.J."/>
            <person name="Karaoz U."/>
            <person name="Brodie E.L."/>
            <person name="Williams K.H."/>
            <person name="Hubbard S.S."/>
            <person name="Banfield J.F."/>
        </authorList>
    </citation>
    <scope>NUCLEOTIDE SEQUENCE [LARGE SCALE GENOMIC DNA]</scope>
</reference>
<keyword evidence="2 3" id="KW-0802">TPR repeat</keyword>
<dbReference type="EMBL" id="MFGW01000065">
    <property type="protein sequence ID" value="OGF67220.1"/>
    <property type="molecule type" value="Genomic_DNA"/>
</dbReference>
<dbReference type="AlphaFoldDB" id="A0A1F5VV04"/>
<dbReference type="SMART" id="SM00028">
    <property type="entry name" value="TPR"/>
    <property type="match status" value="3"/>
</dbReference>
<evidence type="ECO:0000256" key="3">
    <source>
        <dbReference type="PROSITE-ProRule" id="PRU00339"/>
    </source>
</evidence>
<evidence type="ECO:0000256" key="4">
    <source>
        <dbReference type="SAM" id="Phobius"/>
    </source>
</evidence>
<evidence type="ECO:0000313" key="6">
    <source>
        <dbReference type="Proteomes" id="UP000178943"/>
    </source>
</evidence>
<dbReference type="PROSITE" id="PS50005">
    <property type="entry name" value="TPR"/>
    <property type="match status" value="2"/>
</dbReference>
<feature type="transmembrane region" description="Helical" evidence="4">
    <location>
        <begin position="474"/>
        <end position="493"/>
    </location>
</feature>
<evidence type="ECO:0008006" key="7">
    <source>
        <dbReference type="Google" id="ProtNLM"/>
    </source>
</evidence>
<name>A0A1F5VV04_9BACT</name>
<dbReference type="Gene3D" id="1.25.40.10">
    <property type="entry name" value="Tetratricopeptide repeat domain"/>
    <property type="match status" value="1"/>
</dbReference>
<dbReference type="STRING" id="1817863.A2Y62_03210"/>
<feature type="transmembrane region" description="Helical" evidence="4">
    <location>
        <begin position="616"/>
        <end position="638"/>
    </location>
</feature>
<dbReference type="SUPFAM" id="SSF48452">
    <property type="entry name" value="TPR-like"/>
    <property type="match status" value="2"/>
</dbReference>
<accession>A0A1F5VV04</accession>
<gene>
    <name evidence="5" type="ORF">A2Y62_03210</name>
</gene>
<comment type="caution">
    <text evidence="5">The sequence shown here is derived from an EMBL/GenBank/DDBJ whole genome shotgun (WGS) entry which is preliminary data.</text>
</comment>
<keyword evidence="4" id="KW-1133">Transmembrane helix</keyword>
<dbReference type="Proteomes" id="UP000178943">
    <property type="component" value="Unassembled WGS sequence"/>
</dbReference>
<dbReference type="PROSITE" id="PS50293">
    <property type="entry name" value="TPR_REGION"/>
    <property type="match status" value="1"/>
</dbReference>
<feature type="repeat" description="TPR" evidence="3">
    <location>
        <begin position="332"/>
        <end position="365"/>
    </location>
</feature>
<evidence type="ECO:0000313" key="5">
    <source>
        <dbReference type="EMBL" id="OGF67220.1"/>
    </source>
</evidence>
<sequence length="644" mass="74362">MKHFSGAYNNFLLLWLVFVLLFSLSVFSQEIIELAPPEQQETTQPPGSEDSIKEVVSVKTRSYQDIETLWVHFLDQSNRNEWSMAFERLSRIKQLQQEMDIYTLPELSLPLVAKGAELLRKNEIELALQCFSFAIELDSTNLDAYLGITKTYFKKGAPGISKGIIHLLSNIKGRTVTIFSTIQLIIDVVKKLFVIILFVSMAFGLILMIKYSSLFLHDVQEALSDKFSAKYILPIGMLILFAPLVLFIGWAWVFIFWLIVFWRYSSGKEKFMITLFMIGLFIWTPFIKIADKIQQACMNSEIKAYHGALYEKLNPNTLKGLQYEIMQHKDNVKATLLLASLLKKKGDFDSAIKLYDGILKENENNIEALNNLANTYYQLDMQDNATKYYEKAIDLKPDDATLVYNYSLAVRSQFNFTKADDLMKRAQTLDLNLILFYEARPPDKKGIVEFTLTPANLVRLIMEKTPYYKNPLKIIIPFMNNVTVILIIMLLLLRWQGKKFYYAEKCTSCGIAYCKRCQPVEKQHKYCSQCLHLFVKKDGVAQASKREKMDYIEKQRKKHHIFSYALSFLAPGSGSLYLESIFSGVIAMTLWAFLLSMTFSHYWSIKPIIETEFSKWLSFGSVIFLAIYYVVYNIGYLLTPRKSA</sequence>
<feature type="transmembrane region" description="Helical" evidence="4">
    <location>
        <begin position="584"/>
        <end position="604"/>
    </location>
</feature>
<feature type="transmembrane region" description="Helical" evidence="4">
    <location>
        <begin position="271"/>
        <end position="290"/>
    </location>
</feature>
<dbReference type="InterPro" id="IPR019734">
    <property type="entry name" value="TPR_rpt"/>
</dbReference>
<feature type="transmembrane region" description="Helical" evidence="4">
    <location>
        <begin position="192"/>
        <end position="211"/>
    </location>
</feature>
<dbReference type="InterPro" id="IPR050498">
    <property type="entry name" value="Ycf3"/>
</dbReference>
<dbReference type="Pfam" id="PF13176">
    <property type="entry name" value="TPR_7"/>
    <property type="match status" value="1"/>
</dbReference>
<dbReference type="InterPro" id="IPR011990">
    <property type="entry name" value="TPR-like_helical_dom_sf"/>
</dbReference>
<organism evidence="5 6">
    <name type="scientific">Candidatus Fischerbacteria bacterium RBG_13_37_8</name>
    <dbReference type="NCBI Taxonomy" id="1817863"/>
    <lineage>
        <taxon>Bacteria</taxon>
        <taxon>Candidatus Fischeribacteriota</taxon>
    </lineage>
</organism>